<accession>A0A4R1YMR8</accession>
<feature type="transmembrane region" description="Helical" evidence="1">
    <location>
        <begin position="276"/>
        <end position="294"/>
    </location>
</feature>
<keyword evidence="3" id="KW-1185">Reference proteome</keyword>
<proteinExistence type="predicted"/>
<dbReference type="EMBL" id="SLVM01000024">
    <property type="protein sequence ID" value="TCM78972.1"/>
    <property type="molecule type" value="Genomic_DNA"/>
</dbReference>
<dbReference type="RefSeq" id="WP_132696210.1">
    <property type="nucleotide sequence ID" value="NZ_SLVM01000024.1"/>
</dbReference>
<feature type="transmembrane region" description="Helical" evidence="1">
    <location>
        <begin position="7"/>
        <end position="37"/>
    </location>
</feature>
<feature type="transmembrane region" description="Helical" evidence="1">
    <location>
        <begin position="126"/>
        <end position="143"/>
    </location>
</feature>
<keyword evidence="1" id="KW-1133">Transmembrane helix</keyword>
<protein>
    <submittedName>
        <fullName evidence="2">O-antigen ligase-like membrane protein</fullName>
    </submittedName>
</protein>
<comment type="caution">
    <text evidence="2">The sequence shown here is derived from an EMBL/GenBank/DDBJ whole genome shotgun (WGS) entry which is preliminary data.</text>
</comment>
<reference evidence="2 3" key="1">
    <citation type="submission" date="2019-03" db="EMBL/GenBank/DDBJ databases">
        <title>Genomic Encyclopedia of Type Strains, Phase IV (KMG-IV): sequencing the most valuable type-strain genomes for metagenomic binning, comparative biology and taxonomic classification.</title>
        <authorList>
            <person name="Goeker M."/>
        </authorList>
    </citation>
    <scope>NUCLEOTIDE SEQUENCE [LARGE SCALE GENOMIC DNA]</scope>
    <source>
        <strain evidence="2 3">DSM 21153</strain>
    </source>
</reference>
<name>A0A4R1YMR8_9RHOB</name>
<feature type="transmembrane region" description="Helical" evidence="1">
    <location>
        <begin position="406"/>
        <end position="432"/>
    </location>
</feature>
<keyword evidence="1" id="KW-0812">Transmembrane</keyword>
<feature type="transmembrane region" description="Helical" evidence="1">
    <location>
        <begin position="205"/>
        <end position="226"/>
    </location>
</feature>
<keyword evidence="1" id="KW-0472">Membrane</keyword>
<feature type="transmembrane region" description="Helical" evidence="1">
    <location>
        <begin position="87"/>
        <end position="106"/>
    </location>
</feature>
<organism evidence="2 3">
    <name type="scientific">Rhodovulum steppense</name>
    <dbReference type="NCBI Taxonomy" id="540251"/>
    <lineage>
        <taxon>Bacteria</taxon>
        <taxon>Pseudomonadati</taxon>
        <taxon>Pseudomonadota</taxon>
        <taxon>Alphaproteobacteria</taxon>
        <taxon>Rhodobacterales</taxon>
        <taxon>Paracoccaceae</taxon>
        <taxon>Rhodovulum</taxon>
    </lineage>
</organism>
<feature type="transmembrane region" description="Helical" evidence="1">
    <location>
        <begin position="374"/>
        <end position="394"/>
    </location>
</feature>
<sequence length="501" mass="55159">MPPLVALFAWPVVVAILFQRLRLPLAILVAIVAGYLLLPSSTEIDLPLLPALNKHTVPVLSVLLMIVLVAARDRTAHHVPGLLPRHPLARLFLLLVAVGAFLTVITNGETLVYGPTVIPGLRPYDGFSEVLTAIMLILPLLVARKYLADPASHRLLLLVLCIAGLAYSLLALFEVRMSPQLNRWVYGFFPHSWAQHFRGGGFRPVVFLGHGLWLAIFFSATVLATLGLARVDPKRRGLFLAAAVWLLLTLVLCKSLGALAITLALIPFAFFLGIRGQLLVAAIIAGLFLTYPMVRASNLVPLDRIMDAAASIDEQRASSLQTRLVNEDRLLAKAQERPLFGWGGWSRWRVFNEDGVDITISDGAWIIEIGARGWMGYAGKFGLLTVPILLLFLGRRRSGVGMETSVLALIMAGNLMDMIPNGTMTVLTWLFAGALWGRLEWQGQEVAQTEREPASALRSAYRRPVSEPTAALAEMPTIPSAHETVYTRQTQRVYRQKRSPR</sequence>
<feature type="transmembrane region" description="Helical" evidence="1">
    <location>
        <begin position="155"/>
        <end position="173"/>
    </location>
</feature>
<evidence type="ECO:0000256" key="1">
    <source>
        <dbReference type="SAM" id="Phobius"/>
    </source>
</evidence>
<evidence type="ECO:0000313" key="3">
    <source>
        <dbReference type="Proteomes" id="UP000295277"/>
    </source>
</evidence>
<evidence type="ECO:0000313" key="2">
    <source>
        <dbReference type="EMBL" id="TCM78972.1"/>
    </source>
</evidence>
<keyword evidence="2" id="KW-0436">Ligase</keyword>
<feature type="transmembrane region" description="Helical" evidence="1">
    <location>
        <begin position="238"/>
        <end position="270"/>
    </location>
</feature>
<dbReference type="GO" id="GO:0016874">
    <property type="term" value="F:ligase activity"/>
    <property type="evidence" value="ECO:0007669"/>
    <property type="project" value="UniProtKB-KW"/>
</dbReference>
<gene>
    <name evidence="2" type="ORF">EV216_12419</name>
</gene>
<dbReference type="OrthoDB" id="7595044at2"/>
<dbReference type="Proteomes" id="UP000295277">
    <property type="component" value="Unassembled WGS sequence"/>
</dbReference>
<feature type="transmembrane region" description="Helical" evidence="1">
    <location>
        <begin position="57"/>
        <end position="75"/>
    </location>
</feature>
<dbReference type="AlphaFoldDB" id="A0A4R1YMR8"/>